<dbReference type="EMBL" id="JACHWR010000002">
    <property type="protein sequence ID" value="MBB3043643.1"/>
    <property type="molecule type" value="Genomic_DNA"/>
</dbReference>
<dbReference type="Proteomes" id="UP000589626">
    <property type="component" value="Unassembled WGS sequence"/>
</dbReference>
<evidence type="ECO:0000313" key="5">
    <source>
        <dbReference type="Proteomes" id="UP000589626"/>
    </source>
</evidence>
<dbReference type="Pfam" id="PF03972">
    <property type="entry name" value="MmgE_PrpD_N"/>
    <property type="match status" value="1"/>
</dbReference>
<keyword evidence="5" id="KW-1185">Reference proteome</keyword>
<dbReference type="Gene3D" id="1.10.4100.10">
    <property type="entry name" value="2-methylcitrate dehydratase PrpD"/>
    <property type="match status" value="1"/>
</dbReference>
<dbReference type="AlphaFoldDB" id="A0A7W4VXL8"/>
<dbReference type="InterPro" id="IPR005656">
    <property type="entry name" value="MmgE_PrpD"/>
</dbReference>
<dbReference type="Gene3D" id="3.30.1330.120">
    <property type="entry name" value="2-methylcitrate dehydratase PrpD"/>
    <property type="match status" value="1"/>
</dbReference>
<comment type="similarity">
    <text evidence="1">Belongs to the PrpD family.</text>
</comment>
<dbReference type="InterPro" id="IPR042183">
    <property type="entry name" value="MmgE/PrpD_sf_1"/>
</dbReference>
<sequence>MTVSSDLAAWALGLRRADLPDEVAAAARRHLLDGLGTAVAAARRGVAEPALTVAAGLGGPAESTLLARGVRVSAPAAALATGTLVHALDFDDTHAGGLVHATAVVLPTLLAVGEQVGAGADEALVAAVAGFEAVCRIAGAAPHAFHHRGLHATMACGVFSSALVAARLMELDRATTVDALGIAGSSAGGLLEFLATGSSTKQLHPGLASHAGILAARLAAAGADGPASVVEGERGVYAALADGHADAALVTADLGLRWETTRITLKPYPACQLMHAALDAGRQVLPLDPATIREVAVEVHPDSAAIVCTPDKVDPRTAYDAKFSLPWSLAALLTDGEVTVDTYAPDSLARPDVRALAARVRVTEVPDARVAADAPSRVVVELGDGRTLHGQVDRSAGAALDAKLAGNLGGPAAAAELAAAVDALDLPALIAVADRLATPEETR</sequence>
<evidence type="ECO:0000313" key="4">
    <source>
        <dbReference type="EMBL" id="MBB3043643.1"/>
    </source>
</evidence>
<evidence type="ECO:0000259" key="2">
    <source>
        <dbReference type="Pfam" id="PF03972"/>
    </source>
</evidence>
<dbReference type="PANTHER" id="PTHR16943">
    <property type="entry name" value="2-METHYLCITRATE DEHYDRATASE-RELATED"/>
    <property type="match status" value="1"/>
</dbReference>
<dbReference type="InterPro" id="IPR045336">
    <property type="entry name" value="MmgE_PrpD_N"/>
</dbReference>
<feature type="domain" description="MmgE/PrpD C-terminal" evidence="3">
    <location>
        <begin position="268"/>
        <end position="400"/>
    </location>
</feature>
<protein>
    <submittedName>
        <fullName evidence="4">2-methylcitrate dehydratase PrpD</fullName>
    </submittedName>
</protein>
<reference evidence="4 5" key="1">
    <citation type="submission" date="2020-08" db="EMBL/GenBank/DDBJ databases">
        <title>Sequencing the genomes of 1000 actinobacteria strains.</title>
        <authorList>
            <person name="Klenk H.-P."/>
        </authorList>
    </citation>
    <scope>NUCLEOTIDE SEQUENCE [LARGE SCALE GENOMIC DNA]</scope>
    <source>
        <strain evidence="4 5">DSM 105498</strain>
    </source>
</reference>
<dbReference type="InterPro" id="IPR042188">
    <property type="entry name" value="MmgE/PrpD_sf_2"/>
</dbReference>
<name>A0A7W4VXL8_9ACTN</name>
<dbReference type="PANTHER" id="PTHR16943:SF8">
    <property type="entry name" value="2-METHYLCITRATE DEHYDRATASE"/>
    <property type="match status" value="1"/>
</dbReference>
<feature type="domain" description="MmgE/PrpD N-terminal" evidence="2">
    <location>
        <begin position="6"/>
        <end position="244"/>
    </location>
</feature>
<comment type="caution">
    <text evidence="4">The sequence shown here is derived from an EMBL/GenBank/DDBJ whole genome shotgun (WGS) entry which is preliminary data.</text>
</comment>
<dbReference type="Pfam" id="PF19305">
    <property type="entry name" value="MmgE_PrpD_C"/>
    <property type="match status" value="1"/>
</dbReference>
<dbReference type="RefSeq" id="WP_183593438.1">
    <property type="nucleotide sequence ID" value="NZ_JACHWR010000002.1"/>
</dbReference>
<evidence type="ECO:0000259" key="3">
    <source>
        <dbReference type="Pfam" id="PF19305"/>
    </source>
</evidence>
<gene>
    <name evidence="4" type="ORF">FHU40_003461</name>
</gene>
<dbReference type="InterPro" id="IPR036148">
    <property type="entry name" value="MmgE/PrpD_sf"/>
</dbReference>
<proteinExistence type="inferred from homology"/>
<evidence type="ECO:0000256" key="1">
    <source>
        <dbReference type="ARBA" id="ARBA00006174"/>
    </source>
</evidence>
<accession>A0A7W4VXL8</accession>
<organism evidence="4 5">
    <name type="scientific">Nocardioides soli</name>
    <dbReference type="NCBI Taxonomy" id="1036020"/>
    <lineage>
        <taxon>Bacteria</taxon>
        <taxon>Bacillati</taxon>
        <taxon>Actinomycetota</taxon>
        <taxon>Actinomycetes</taxon>
        <taxon>Propionibacteriales</taxon>
        <taxon>Nocardioidaceae</taxon>
        <taxon>Nocardioides</taxon>
    </lineage>
</organism>
<dbReference type="GO" id="GO:0016829">
    <property type="term" value="F:lyase activity"/>
    <property type="evidence" value="ECO:0007669"/>
    <property type="project" value="InterPro"/>
</dbReference>
<dbReference type="InterPro" id="IPR045337">
    <property type="entry name" value="MmgE_PrpD_C"/>
</dbReference>
<dbReference type="SUPFAM" id="SSF103378">
    <property type="entry name" value="2-methylcitrate dehydratase PrpD"/>
    <property type="match status" value="1"/>
</dbReference>